<keyword evidence="6 9" id="KW-0067">ATP-binding</keyword>
<evidence type="ECO:0000256" key="8">
    <source>
        <dbReference type="ARBA" id="ARBA00022962"/>
    </source>
</evidence>
<dbReference type="RefSeq" id="WP_160776881.1">
    <property type="nucleotide sequence ID" value="NZ_WUMV01000008.1"/>
</dbReference>
<name>A0A7X3S972_9HYPH</name>
<comment type="catalytic activity">
    <reaction evidence="9">
        <text>hydrogenobyrinate + 2 L-glutamine + 2 ATP + 2 H2O = hydrogenobyrinate a,c-diamide + 2 L-glutamate + 2 ADP + 2 phosphate + 2 H(+)</text>
        <dbReference type="Rhea" id="RHEA:12544"/>
        <dbReference type="ChEBI" id="CHEBI:15377"/>
        <dbReference type="ChEBI" id="CHEBI:15378"/>
        <dbReference type="ChEBI" id="CHEBI:29985"/>
        <dbReference type="ChEBI" id="CHEBI:30616"/>
        <dbReference type="ChEBI" id="CHEBI:43474"/>
        <dbReference type="ChEBI" id="CHEBI:58359"/>
        <dbReference type="ChEBI" id="CHEBI:77873"/>
        <dbReference type="ChEBI" id="CHEBI:77874"/>
        <dbReference type="ChEBI" id="CHEBI:456216"/>
        <dbReference type="EC" id="6.3.5.9"/>
    </reaction>
</comment>
<evidence type="ECO:0000313" key="13">
    <source>
        <dbReference type="Proteomes" id="UP000433101"/>
    </source>
</evidence>
<evidence type="ECO:0000256" key="1">
    <source>
        <dbReference type="ARBA" id="ARBA00001946"/>
    </source>
</evidence>
<dbReference type="Pfam" id="PF01656">
    <property type="entry name" value="CbiA"/>
    <property type="match status" value="1"/>
</dbReference>
<evidence type="ECO:0000256" key="7">
    <source>
        <dbReference type="ARBA" id="ARBA00022842"/>
    </source>
</evidence>
<dbReference type="HAMAP" id="MF_00027">
    <property type="entry name" value="CobB_CbiA"/>
    <property type="match status" value="1"/>
</dbReference>
<dbReference type="InterPro" id="IPR029062">
    <property type="entry name" value="Class_I_gatase-like"/>
</dbReference>
<comment type="pathway">
    <text evidence="9">Cofactor biosynthesis; adenosylcobalamin biosynthesis; cob(II)yrinate a,c-diamide from precorrin-2 (aerobic route): step 9/10.</text>
</comment>
<dbReference type="Proteomes" id="UP000433101">
    <property type="component" value="Unassembled WGS sequence"/>
</dbReference>
<keyword evidence="4 9" id="KW-0436">Ligase</keyword>
<accession>A0A7X3S972</accession>
<comment type="domain">
    <text evidence="9">Comprises of two domains. The C-terminal domain contains the binding site for glutamine and catalyzes the hydrolysis of this substrate to glutamate and ammonia. The N-terminal domain is anticipated to bind ATP and hydrogenobyrinate and catalyzes the ultimate synthesis of the diamide product. The ammonia produced via the glutaminase domain is probably translocated to the adjacent domain via a molecular tunnel, where it reacts with an activated intermediate.</text>
</comment>
<dbReference type="GO" id="GO:0042242">
    <property type="term" value="F:cobyrinic acid a,c-diamide synthase activity"/>
    <property type="evidence" value="ECO:0007669"/>
    <property type="project" value="InterPro"/>
</dbReference>
<dbReference type="GO" id="GO:0043802">
    <property type="term" value="F:hydrogenobyrinic acid a,c-diamide synthase (glutamine-hydrolysing) activity"/>
    <property type="evidence" value="ECO:0007669"/>
    <property type="project" value="UniProtKB-UniRule"/>
</dbReference>
<dbReference type="GO" id="GO:0005524">
    <property type="term" value="F:ATP binding"/>
    <property type="evidence" value="ECO:0007669"/>
    <property type="project" value="UniProtKB-UniRule"/>
</dbReference>
<dbReference type="SUPFAM" id="SSF52317">
    <property type="entry name" value="Class I glutamine amidotransferase-like"/>
    <property type="match status" value="1"/>
</dbReference>
<proteinExistence type="inferred from homology"/>
<organism evidence="12 13">
    <name type="scientific">Stappia sediminis</name>
    <dbReference type="NCBI Taxonomy" id="2692190"/>
    <lineage>
        <taxon>Bacteria</taxon>
        <taxon>Pseudomonadati</taxon>
        <taxon>Pseudomonadota</taxon>
        <taxon>Alphaproteobacteria</taxon>
        <taxon>Hyphomicrobiales</taxon>
        <taxon>Stappiaceae</taxon>
        <taxon>Stappia</taxon>
    </lineage>
</organism>
<comment type="cofactor">
    <cofactor evidence="1 9">
        <name>Mg(2+)</name>
        <dbReference type="ChEBI" id="CHEBI:18420"/>
    </cofactor>
</comment>
<comment type="similarity">
    <text evidence="9">Belongs to the CobB/CbiA family.</text>
</comment>
<feature type="domain" description="CobB/CobQ-like glutamine amidotransferase" evidence="11">
    <location>
        <begin position="242"/>
        <end position="429"/>
    </location>
</feature>
<evidence type="ECO:0000256" key="4">
    <source>
        <dbReference type="ARBA" id="ARBA00022598"/>
    </source>
</evidence>
<keyword evidence="13" id="KW-1185">Reference proteome</keyword>
<comment type="miscellaneous">
    <text evidence="9">The a and c carboxylates of hydrogenobyrinate are activated for nucleophilic attack via formation of a phosphorylated intermediate by ATP. CobB catalyzes first the amidation of the c-carboxylate, and then that of the a-carboxylate.</text>
</comment>
<keyword evidence="5 9" id="KW-0547">Nucleotide-binding</keyword>
<dbReference type="UniPathway" id="UPA00148">
    <property type="reaction ID" value="UER00220"/>
</dbReference>
<feature type="site" description="Increases nucleophilicity of active site Cys" evidence="9">
    <location>
        <position position="427"/>
    </location>
</feature>
<dbReference type="EC" id="6.3.5.9" evidence="9"/>
<dbReference type="InterPro" id="IPR002586">
    <property type="entry name" value="CobQ/CobB/MinD/ParA_Nub-bd_dom"/>
</dbReference>
<dbReference type="EMBL" id="WUMV01000008">
    <property type="protein sequence ID" value="MXN66631.1"/>
    <property type="molecule type" value="Genomic_DNA"/>
</dbReference>
<keyword evidence="7 9" id="KW-0460">Magnesium</keyword>
<dbReference type="AlphaFoldDB" id="A0A7X3S972"/>
<evidence type="ECO:0000313" key="12">
    <source>
        <dbReference type="EMBL" id="MXN66631.1"/>
    </source>
</evidence>
<dbReference type="NCBIfam" id="NF002204">
    <property type="entry name" value="PRK01077.1"/>
    <property type="match status" value="1"/>
</dbReference>
<evidence type="ECO:0000256" key="9">
    <source>
        <dbReference type="HAMAP-Rule" id="MF_00027"/>
    </source>
</evidence>
<dbReference type="PROSITE" id="PS51274">
    <property type="entry name" value="GATASE_COBBQ"/>
    <property type="match status" value="1"/>
</dbReference>
<feature type="active site" description="Nucleophile" evidence="9">
    <location>
        <position position="325"/>
    </location>
</feature>
<keyword evidence="8 9" id="KW-0315">Glutamine amidotransferase</keyword>
<comment type="caution">
    <text evidence="12">The sequence shown here is derived from an EMBL/GenBank/DDBJ whole genome shotgun (WGS) entry which is preliminary data.</text>
</comment>
<dbReference type="InterPro" id="IPR004484">
    <property type="entry name" value="CbiA/CobB_synth"/>
</dbReference>
<evidence type="ECO:0000256" key="3">
    <source>
        <dbReference type="ARBA" id="ARBA00022573"/>
    </source>
</evidence>
<evidence type="ECO:0000256" key="2">
    <source>
        <dbReference type="ARBA" id="ARBA00006205"/>
    </source>
</evidence>
<comment type="similarity">
    <text evidence="2">Belongs to the CobB/CobQ family. CobQ subfamily.</text>
</comment>
<dbReference type="Gene3D" id="3.40.50.300">
    <property type="entry name" value="P-loop containing nucleotide triphosphate hydrolases"/>
    <property type="match status" value="1"/>
</dbReference>
<keyword evidence="3 9" id="KW-0169">Cobalamin biosynthesis</keyword>
<protein>
    <recommendedName>
        <fullName evidence="9">Hydrogenobyrinate a,c-diamide synthase</fullName>
        <ecNumber evidence="9">6.3.5.9</ecNumber>
    </recommendedName>
    <alternativeName>
        <fullName evidence="9">Hydrogenobyrinic acid a,c-diamide synthase</fullName>
    </alternativeName>
</protein>
<dbReference type="PANTHER" id="PTHR43873">
    <property type="entry name" value="COBYRINATE A,C-DIAMIDE SYNTHASE"/>
    <property type="match status" value="1"/>
</dbReference>
<sequence>MSARGLILAAPTSGAGKTTLTLALLKALKSRGIHVSSAKVGPDYIDPAFHASASGRPCVNLDCFAMRPALLRELAARQAQDTDLLFIEGVMGLFDGAADGSGSTADLAALLNLPVVLVVDAAKQSQSVAALVRGFRDHREGVTVAGVILNRIGSPRHREMIEHALQGIAMPVLGAVPRSEALTLPERHLGLVQAGEHGDLTAFLDAAADHVSAHVDLDALVEVARPVSSAITATKLPPLGQRIAVARDVAFAFSYPHMLDGWREQGAELSFFSPIADEGPDRAADTVFLPGGYPELHAGTLATASHFKTGMKLAAERGALIYGECGGYMTLGQTLIDAEGVPHDMLGLLPLVTSFRERKLHLGYRRLTPLAELPFDTELTAHEFHYASIVSEGDGEAERLFFARDALGEKRPAMGLRKGRVMGSFAHVIDRV</sequence>
<evidence type="ECO:0000259" key="10">
    <source>
        <dbReference type="Pfam" id="PF01656"/>
    </source>
</evidence>
<dbReference type="PANTHER" id="PTHR43873:SF1">
    <property type="entry name" value="COBYRINATE A,C-DIAMIDE SYNTHASE"/>
    <property type="match status" value="1"/>
</dbReference>
<dbReference type="InterPro" id="IPR011698">
    <property type="entry name" value="GATase_3"/>
</dbReference>
<gene>
    <name evidence="9" type="primary">cobB</name>
    <name evidence="12" type="ORF">GR183_17070</name>
</gene>
<feature type="domain" description="CobQ/CobB/MinD/ParA nucleotide binding" evidence="10">
    <location>
        <begin position="7"/>
        <end position="189"/>
    </location>
</feature>
<dbReference type="InterPro" id="IPR027417">
    <property type="entry name" value="P-loop_NTPase"/>
</dbReference>
<evidence type="ECO:0000259" key="11">
    <source>
        <dbReference type="Pfam" id="PF07685"/>
    </source>
</evidence>
<dbReference type="GO" id="GO:0009236">
    <property type="term" value="P:cobalamin biosynthetic process"/>
    <property type="evidence" value="ECO:0007669"/>
    <property type="project" value="UniProtKB-UniRule"/>
</dbReference>
<dbReference type="Pfam" id="PF07685">
    <property type="entry name" value="GATase_3"/>
    <property type="match status" value="1"/>
</dbReference>
<evidence type="ECO:0000256" key="5">
    <source>
        <dbReference type="ARBA" id="ARBA00022741"/>
    </source>
</evidence>
<comment type="function">
    <text evidence="9">Catalyzes the ATP-dependent amidation of the two carboxylate groups at positions a and c of hydrogenobyrinate, using either L-glutamine or ammonia as the nitrogen source.</text>
</comment>
<reference evidence="12 13" key="1">
    <citation type="submission" date="2019-12" db="EMBL/GenBank/DDBJ databases">
        <authorList>
            <person name="Li M."/>
        </authorList>
    </citation>
    <scope>NUCLEOTIDE SEQUENCE [LARGE SCALE GENOMIC DNA]</scope>
    <source>
        <strain evidence="12 13">GBMRC 2046</strain>
    </source>
</reference>
<dbReference type="NCBIfam" id="TIGR00379">
    <property type="entry name" value="cobB"/>
    <property type="match status" value="1"/>
</dbReference>
<evidence type="ECO:0000256" key="6">
    <source>
        <dbReference type="ARBA" id="ARBA00022840"/>
    </source>
</evidence>
<dbReference type="SUPFAM" id="SSF52540">
    <property type="entry name" value="P-loop containing nucleoside triphosphate hydrolases"/>
    <property type="match status" value="1"/>
</dbReference>